<accession>A0ABZ3J956</accession>
<evidence type="ECO:0000256" key="3">
    <source>
        <dbReference type="SAM" id="Phobius"/>
    </source>
</evidence>
<dbReference type="InterPro" id="IPR005770">
    <property type="entry name" value="PhnD"/>
</dbReference>
<evidence type="ECO:0000313" key="5">
    <source>
        <dbReference type="Proteomes" id="UP000216052"/>
    </source>
</evidence>
<evidence type="ECO:0000256" key="2">
    <source>
        <dbReference type="ARBA" id="ARBA00022729"/>
    </source>
</evidence>
<dbReference type="Proteomes" id="UP000216052">
    <property type="component" value="Chromosome"/>
</dbReference>
<evidence type="ECO:0000313" key="4">
    <source>
        <dbReference type="EMBL" id="XFO74873.1"/>
    </source>
</evidence>
<dbReference type="SUPFAM" id="SSF53850">
    <property type="entry name" value="Periplasmic binding protein-like II"/>
    <property type="match status" value="1"/>
</dbReference>
<feature type="transmembrane region" description="Helical" evidence="3">
    <location>
        <begin position="6"/>
        <end position="26"/>
    </location>
</feature>
<keyword evidence="2" id="KW-0732">Signal</keyword>
<dbReference type="Gene3D" id="3.40.190.10">
    <property type="entry name" value="Periplasmic binding protein-like II"/>
    <property type="match status" value="2"/>
</dbReference>
<proteinExistence type="inferred from homology"/>
<dbReference type="Pfam" id="PF12974">
    <property type="entry name" value="Phosphonate-bd"/>
    <property type="match status" value="1"/>
</dbReference>
<keyword evidence="3" id="KW-0472">Membrane</keyword>
<dbReference type="EMBL" id="CP155571">
    <property type="protein sequence ID" value="XFO74873.1"/>
    <property type="molecule type" value="Genomic_DNA"/>
</dbReference>
<evidence type="ECO:0000256" key="1">
    <source>
        <dbReference type="ARBA" id="ARBA00007162"/>
    </source>
</evidence>
<organism evidence="4 5">
    <name type="scientific">Sporomusa acidovorans (strain ATCC 49682 / DSM 3132 / Mol)</name>
    <dbReference type="NCBI Taxonomy" id="1123286"/>
    <lineage>
        <taxon>Bacteria</taxon>
        <taxon>Bacillati</taxon>
        <taxon>Bacillota</taxon>
        <taxon>Negativicutes</taxon>
        <taxon>Selenomonadales</taxon>
        <taxon>Sporomusaceae</taxon>
        <taxon>Sporomusa</taxon>
    </lineage>
</organism>
<reference evidence="4" key="1">
    <citation type="submission" date="2024-05" db="EMBL/GenBank/DDBJ databases">
        <title>Isolation and characterization of Sporomusa carbonis sp. nov., a carboxydotrophic hydrogenogen in the genus of Sporomusa isolated from a charcoal burning pile.</title>
        <authorList>
            <person name="Boeer T."/>
            <person name="Rosenbaum F."/>
            <person name="Eysell L."/>
            <person name="Mueller V."/>
            <person name="Daniel R."/>
            <person name="Poehlein A."/>
        </authorList>
    </citation>
    <scope>NUCLEOTIDE SEQUENCE [LARGE SCALE GENOMIC DNA]</scope>
    <source>
        <strain evidence="4">DSM 3132</strain>
    </source>
</reference>
<keyword evidence="3" id="KW-1133">Transmembrane helix</keyword>
<keyword evidence="5" id="KW-1185">Reference proteome</keyword>
<dbReference type="CDD" id="cd13571">
    <property type="entry name" value="PBP2_PnhD_1"/>
    <property type="match status" value="1"/>
</dbReference>
<name>A0ABZ3J956_SPOA4</name>
<protein>
    <submittedName>
        <fullName evidence="4">Phosphite transport system-binding protein PtxB</fullName>
    </submittedName>
</protein>
<gene>
    <name evidence="4" type="primary">ptxB</name>
    <name evidence="4" type="ORF">SPACI_049840</name>
</gene>
<sequence>MERKGFWFVCLFMLVMAICTGCGSFLSKEKYIDFKKVEAPPDISAVDADSQALRVAISSVLLPQETIMHYRAIANFLGWQVNRPVILIQRKSYAEIALLLLNGGADIAFFSSGEYATYSGFEEIEMLAAQQRLGVPYYQGYIVVAKDSGINDVADLKGKIVAFTDPLSYSGYTFLVQMLRQKNETPETFFGRYMYTYSHDKSFRAVANKVVDAAPVTSIVYERAKQKQPELAEAVKIIAVSPPAGIGPVVAGKSVSQGQREILRKALLTMHENPDMRPALQGLSIDRFVPPQPELYEPIRRMLREKRAQL</sequence>
<dbReference type="RefSeq" id="WP_093794063.1">
    <property type="nucleotide sequence ID" value="NZ_CP155571.1"/>
</dbReference>
<keyword evidence="3" id="KW-0812">Transmembrane</keyword>
<dbReference type="PANTHER" id="PTHR35841:SF1">
    <property type="entry name" value="PHOSPHONATES-BINDING PERIPLASMIC PROTEIN"/>
    <property type="match status" value="1"/>
</dbReference>
<comment type="similarity">
    <text evidence="1">Belongs to the phosphate/phosphite/phosphonate binding protein family.</text>
</comment>
<dbReference type="PANTHER" id="PTHR35841">
    <property type="entry name" value="PHOSPHONATES-BINDING PERIPLASMIC PROTEIN"/>
    <property type="match status" value="1"/>
</dbReference>
<dbReference type="NCBIfam" id="TIGR01098">
    <property type="entry name" value="3A0109s03R"/>
    <property type="match status" value="1"/>
</dbReference>